<proteinExistence type="inferred from homology"/>
<dbReference type="EMBL" id="JAATJV010391863">
    <property type="protein sequence ID" value="MBZ3884180.1"/>
    <property type="molecule type" value="Genomic_DNA"/>
</dbReference>
<comment type="subcellular location">
    <subcellularLocation>
        <location evidence="1">Cytoplasm</location>
    </subcellularLocation>
</comment>
<dbReference type="GO" id="GO:0005737">
    <property type="term" value="C:cytoplasm"/>
    <property type="evidence" value="ECO:0007669"/>
    <property type="project" value="UniProtKB-SubCell"/>
</dbReference>
<evidence type="ECO:0000256" key="4">
    <source>
        <dbReference type="ARBA" id="ARBA00022535"/>
    </source>
</evidence>
<dbReference type="PANTHER" id="PTHR12976:SF0">
    <property type="entry name" value="RETINAL ROD RHODOPSIN-SENSITIVE CGMP 3',5'-CYCLIC PHOSPHODIESTERASE SUBUNIT DELTA"/>
    <property type="match status" value="1"/>
</dbReference>
<dbReference type="Gene3D" id="2.70.50.40">
    <property type="entry name" value="GMP phosphodiesterase, delta subunit"/>
    <property type="match status" value="1"/>
</dbReference>
<dbReference type="InterPro" id="IPR008015">
    <property type="entry name" value="PDED_dom"/>
</dbReference>
<gene>
    <name evidence="8" type="ORF">SUZIE_176650</name>
</gene>
<name>A0AA41N5I6_SCICA</name>
<evidence type="ECO:0000256" key="3">
    <source>
        <dbReference type="ARBA" id="ARBA00022490"/>
    </source>
</evidence>
<dbReference type="AlphaFoldDB" id="A0AA41N5I6"/>
<evidence type="ECO:0000259" key="7">
    <source>
        <dbReference type="Pfam" id="PF05351"/>
    </source>
</evidence>
<evidence type="ECO:0000256" key="5">
    <source>
        <dbReference type="ARBA" id="ARBA00074030"/>
    </source>
</evidence>
<reference evidence="8" key="1">
    <citation type="submission" date="2020-03" db="EMBL/GenBank/DDBJ databases">
        <title>Studies in the Genomics of Life Span.</title>
        <authorList>
            <person name="Glass D."/>
        </authorList>
    </citation>
    <scope>NUCLEOTIDE SEQUENCE</scope>
    <source>
        <strain evidence="8">SUZIE</strain>
        <tissue evidence="8">Muscle</tissue>
    </source>
</reference>
<dbReference type="Pfam" id="PF05351">
    <property type="entry name" value="GMP_PDE_delta"/>
    <property type="match status" value="1"/>
</dbReference>
<evidence type="ECO:0000313" key="9">
    <source>
        <dbReference type="Proteomes" id="UP001166674"/>
    </source>
</evidence>
<feature type="domain" description="GMP phosphodiesterase delta subunit" evidence="7">
    <location>
        <begin position="1"/>
        <end position="121"/>
    </location>
</feature>
<dbReference type="Proteomes" id="UP001166674">
    <property type="component" value="Unassembled WGS sequence"/>
</dbReference>
<accession>A0AA41N5I6</accession>
<dbReference type="InterPro" id="IPR037036">
    <property type="entry name" value="PDED_dom_sf"/>
</dbReference>
<comment type="similarity">
    <text evidence="2">Belongs to the PDE6D/unc-119 family.</text>
</comment>
<dbReference type="FunFam" id="2.70.50.40:FF:000002">
    <property type="entry name" value="Retinal rod rhodopsin-sensitive cGMP 3',5'-cyclic phosphodiesterase subunit delta"/>
    <property type="match status" value="1"/>
</dbReference>
<keyword evidence="3" id="KW-0963">Cytoplasm</keyword>
<feature type="non-terminal residue" evidence="8">
    <location>
        <position position="1"/>
    </location>
</feature>
<protein>
    <recommendedName>
        <fullName evidence="5">Retinal rod rhodopsin-sensitive cGMP 3',5'-cyclic phosphodiesterase subunit delta</fullName>
    </recommendedName>
</protein>
<comment type="caution">
    <text evidence="8">The sequence shown here is derived from an EMBL/GenBank/DDBJ whole genome shotgun (WGS) entry which is preliminary data.</text>
</comment>
<keyword evidence="9" id="KW-1185">Reference proteome</keyword>
<comment type="function">
    <text evidence="6">Promotes the release of prenylated target proteins from cellular membranes. Modulates the activity of prenylated or palmitoylated Ras family members by regulating their subcellular location. Required for normal ciliary targeting of farnesylated target proteins, such as INPP5E. Required for RAB28 localization to the cone cell outer segments in the retina. Modulates the subcellular location of target proteins by acting as a GTP specific dissociation inhibitor (GDI). Increases the affinity of ARL3 for GTP by several orders of magnitude. Stabilizes ARL3-GTP by decreasing the nucleotide dissociation rate.</text>
</comment>
<evidence type="ECO:0000256" key="1">
    <source>
        <dbReference type="ARBA" id="ARBA00004496"/>
    </source>
</evidence>
<dbReference type="SUPFAM" id="SSF81296">
    <property type="entry name" value="E set domains"/>
    <property type="match status" value="1"/>
</dbReference>
<dbReference type="PANTHER" id="PTHR12976">
    <property type="entry name" value="RETINAL ROD RHODOPSIN-SENSITIVE CGMP 3',5'-CYCLIC PHOSPHODIESTERASE DELTA-SUBUNIT"/>
    <property type="match status" value="1"/>
</dbReference>
<keyword evidence="4" id="KW-0140">cGMP</keyword>
<organism evidence="8 9">
    <name type="scientific">Sciurus carolinensis</name>
    <name type="common">Eastern gray squirrel</name>
    <dbReference type="NCBI Taxonomy" id="30640"/>
    <lineage>
        <taxon>Eukaryota</taxon>
        <taxon>Metazoa</taxon>
        <taxon>Chordata</taxon>
        <taxon>Craniata</taxon>
        <taxon>Vertebrata</taxon>
        <taxon>Euteleostomi</taxon>
        <taxon>Mammalia</taxon>
        <taxon>Eutheria</taxon>
        <taxon>Euarchontoglires</taxon>
        <taxon>Glires</taxon>
        <taxon>Rodentia</taxon>
        <taxon>Sciuromorpha</taxon>
        <taxon>Sciuridae</taxon>
        <taxon>Sciurinae</taxon>
        <taxon>Sciurini</taxon>
        <taxon>Sciurus</taxon>
    </lineage>
</organism>
<evidence type="ECO:0000256" key="2">
    <source>
        <dbReference type="ARBA" id="ARBA00008102"/>
    </source>
</evidence>
<sequence length="187" mass="21333">WMNLRDAETGKILWQGTEDLSVPGVEHEARVPKKILKCKAVSRELNFSSAEQMEKFRLEQKVYFKGQCLEEWFFEFGFVIPNSTNTWQSLIEAAPESQMMPASVLTGNVIIETKFFDDDLLGLEDKQPHYEIGAYLYQAQAAGQAGQSEGEADQRDLTQLTWAPGHQDPLLASNDKTFWYDHTNPLK</sequence>
<evidence type="ECO:0000313" key="8">
    <source>
        <dbReference type="EMBL" id="MBZ3884180.1"/>
    </source>
</evidence>
<dbReference type="InterPro" id="IPR014756">
    <property type="entry name" value="Ig_E-set"/>
</dbReference>
<evidence type="ECO:0000256" key="6">
    <source>
        <dbReference type="ARBA" id="ARBA00093346"/>
    </source>
</evidence>